<feature type="transmembrane region" description="Helical" evidence="9">
    <location>
        <begin position="229"/>
        <end position="251"/>
    </location>
</feature>
<gene>
    <name evidence="10" type="ORF">CLV82_0227</name>
</gene>
<dbReference type="Pfam" id="PF13520">
    <property type="entry name" value="AA_permease_2"/>
    <property type="match status" value="1"/>
</dbReference>
<feature type="transmembrane region" description="Helical" evidence="9">
    <location>
        <begin position="92"/>
        <end position="119"/>
    </location>
</feature>
<evidence type="ECO:0000256" key="1">
    <source>
        <dbReference type="ARBA" id="ARBA00004651"/>
    </source>
</evidence>
<dbReference type="PANTHER" id="PTHR42770">
    <property type="entry name" value="AMINO ACID TRANSPORTER-RELATED"/>
    <property type="match status" value="1"/>
</dbReference>
<evidence type="ECO:0000256" key="9">
    <source>
        <dbReference type="SAM" id="Phobius"/>
    </source>
</evidence>
<feature type="transmembrane region" description="Helical" evidence="9">
    <location>
        <begin position="190"/>
        <end position="208"/>
    </location>
</feature>
<feature type="transmembrane region" description="Helical" evidence="9">
    <location>
        <begin position="353"/>
        <end position="375"/>
    </location>
</feature>
<comment type="caution">
    <text evidence="10">The sequence shown here is derived from an EMBL/GenBank/DDBJ whole genome shotgun (WGS) entry which is preliminary data.</text>
</comment>
<dbReference type="EMBL" id="SNYI01000001">
    <property type="protein sequence ID" value="TDQ32400.1"/>
    <property type="molecule type" value="Genomic_DNA"/>
</dbReference>
<evidence type="ECO:0000256" key="7">
    <source>
        <dbReference type="ARBA" id="ARBA00023136"/>
    </source>
</evidence>
<dbReference type="Proteomes" id="UP000295468">
    <property type="component" value="Unassembled WGS sequence"/>
</dbReference>
<evidence type="ECO:0000256" key="3">
    <source>
        <dbReference type="ARBA" id="ARBA00021069"/>
    </source>
</evidence>
<keyword evidence="7 9" id="KW-0472">Membrane</keyword>
<comment type="similarity">
    <text evidence="2">Belongs to the amino acid-polyamine-organocation (APC) superfamily. Basic amino acid/polyamine antiporter (APA) (TC 2.A.3.2) family.</text>
</comment>
<organism evidence="10 11">
    <name type="scientific">Zeaxanthinibacter enoshimensis</name>
    <dbReference type="NCBI Taxonomy" id="392009"/>
    <lineage>
        <taxon>Bacteria</taxon>
        <taxon>Pseudomonadati</taxon>
        <taxon>Bacteroidota</taxon>
        <taxon>Flavobacteriia</taxon>
        <taxon>Flavobacteriales</taxon>
        <taxon>Flavobacteriaceae</taxon>
        <taxon>Zeaxanthinibacter</taxon>
    </lineage>
</organism>
<keyword evidence="6 9" id="KW-1133">Transmembrane helix</keyword>
<evidence type="ECO:0000256" key="6">
    <source>
        <dbReference type="ARBA" id="ARBA00022989"/>
    </source>
</evidence>
<feature type="transmembrane region" description="Helical" evidence="9">
    <location>
        <begin position="12"/>
        <end position="31"/>
    </location>
</feature>
<dbReference type="PIRSF" id="PIRSF006060">
    <property type="entry name" value="AA_transporter"/>
    <property type="match status" value="1"/>
</dbReference>
<feature type="transmembrane region" description="Helical" evidence="9">
    <location>
        <begin position="37"/>
        <end position="60"/>
    </location>
</feature>
<feature type="transmembrane region" description="Helical" evidence="9">
    <location>
        <begin position="324"/>
        <end position="341"/>
    </location>
</feature>
<evidence type="ECO:0000256" key="5">
    <source>
        <dbReference type="ARBA" id="ARBA00022692"/>
    </source>
</evidence>
<evidence type="ECO:0000256" key="8">
    <source>
        <dbReference type="ARBA" id="ARBA00045636"/>
    </source>
</evidence>
<dbReference type="GO" id="GO:0005886">
    <property type="term" value="C:plasma membrane"/>
    <property type="evidence" value="ECO:0007669"/>
    <property type="project" value="UniProtKB-SubCell"/>
</dbReference>
<dbReference type="GO" id="GO:0022857">
    <property type="term" value="F:transmembrane transporter activity"/>
    <property type="evidence" value="ECO:0007669"/>
    <property type="project" value="InterPro"/>
</dbReference>
<dbReference type="OrthoDB" id="9806937at2"/>
<sequence length="437" mass="47045">MAETSEGKKMGLWMSTSLVVGNMVGAGIFLMPAALAAYGGISILGWIASAFGALVLAKIFSKLSTLISDKSGGPYAYTHIAFGDFMGFMMAWGYWISIWVSNAAIAIAFVSALTVLFPILGENSLLAVGTGLSAIWFLTWINSKGARSSGAMQLVTTILKIAPITVVIVGGFFFFDIANFTPFNPSEESNFGAFVITASMTLYAYLGIESATVSSGTIRNPEVTIPRATMLGTAITTLLYVLSTVVIMGMIPLGQLEISPAPFADAMGIMTGEWGRQVVAAGAAISAFGALNGWILLVGQVPLAAAKDRLFPPVFGKTNKNETPFLGVLIGSILTSLVMLMNFTEGLVDQFKFLILLTTVCMLVPYLFTTGAFMVIMMKRKVPKTPWWPIVTLAGIGFIYSLWSIYGTGEKSVFWGFLLLMSGVPLYVWLKWRNREK</sequence>
<accession>A0A4R6TMV9</accession>
<keyword evidence="4" id="KW-1003">Cell membrane</keyword>
<feature type="transmembrane region" description="Helical" evidence="9">
    <location>
        <begin position="125"/>
        <end position="142"/>
    </location>
</feature>
<dbReference type="Gene3D" id="1.20.1740.10">
    <property type="entry name" value="Amino acid/polyamine transporter I"/>
    <property type="match status" value="1"/>
</dbReference>
<evidence type="ECO:0000313" key="10">
    <source>
        <dbReference type="EMBL" id="TDQ32400.1"/>
    </source>
</evidence>
<keyword evidence="11" id="KW-1185">Reference proteome</keyword>
<feature type="transmembrane region" description="Helical" evidence="9">
    <location>
        <begin position="154"/>
        <end position="178"/>
    </location>
</feature>
<feature type="transmembrane region" description="Helical" evidence="9">
    <location>
        <begin position="412"/>
        <end position="430"/>
    </location>
</feature>
<evidence type="ECO:0000313" key="11">
    <source>
        <dbReference type="Proteomes" id="UP000295468"/>
    </source>
</evidence>
<dbReference type="AlphaFoldDB" id="A0A4R6TMV9"/>
<dbReference type="RefSeq" id="WP_133642468.1">
    <property type="nucleotide sequence ID" value="NZ_SNYI01000001.1"/>
</dbReference>
<keyword evidence="5 9" id="KW-0812">Transmembrane</keyword>
<evidence type="ECO:0000256" key="2">
    <source>
        <dbReference type="ARBA" id="ARBA00008220"/>
    </source>
</evidence>
<feature type="transmembrane region" description="Helical" evidence="9">
    <location>
        <begin position="278"/>
        <end position="303"/>
    </location>
</feature>
<evidence type="ECO:0000256" key="4">
    <source>
        <dbReference type="ARBA" id="ARBA00022475"/>
    </source>
</evidence>
<comment type="subcellular location">
    <subcellularLocation>
        <location evidence="1">Cell membrane</location>
        <topology evidence="1">Multi-pass membrane protein</topology>
    </subcellularLocation>
</comment>
<dbReference type="PANTHER" id="PTHR42770:SF18">
    <property type="entry name" value="ARGININE_AGMATINE ANTIPORTER"/>
    <property type="match status" value="1"/>
</dbReference>
<protein>
    <recommendedName>
        <fullName evidence="3">Arginine/agmatine antiporter</fullName>
    </recommendedName>
</protein>
<proteinExistence type="inferred from homology"/>
<reference evidence="10 11" key="1">
    <citation type="submission" date="2019-03" db="EMBL/GenBank/DDBJ databases">
        <title>Genomic Encyclopedia of Archaeal and Bacterial Type Strains, Phase II (KMG-II): from individual species to whole genera.</title>
        <authorList>
            <person name="Goeker M."/>
        </authorList>
    </citation>
    <scope>NUCLEOTIDE SEQUENCE [LARGE SCALE GENOMIC DNA]</scope>
    <source>
        <strain evidence="10 11">DSM 18435</strain>
    </source>
</reference>
<name>A0A4R6TMV9_9FLAO</name>
<dbReference type="InterPro" id="IPR050367">
    <property type="entry name" value="APC_superfamily"/>
</dbReference>
<comment type="function">
    <text evidence="8">Major component of the acid-resistance (AR) system allowing enteric pathogens to survive the acidic environment in the stomach. Exchanges extracellular arginine for its intracellular decarboxylation product agmatine (Agm) thereby expelling intracellular protons. Probably undergoes several conformational states in order to translocate the substrate across the membrane; keeps the substrate accessible to only 1 side of the membrane at a time by opening and closing 3 membrane-internal gates.</text>
</comment>
<feature type="transmembrane region" description="Helical" evidence="9">
    <location>
        <begin position="387"/>
        <end position="406"/>
    </location>
</feature>
<dbReference type="InterPro" id="IPR002293">
    <property type="entry name" value="AA/rel_permease1"/>
</dbReference>